<evidence type="ECO:0000313" key="3">
    <source>
        <dbReference type="Proteomes" id="UP000326061"/>
    </source>
</evidence>
<dbReference type="KEGG" id="suln:FJR47_03465"/>
<dbReference type="Proteomes" id="UP000326061">
    <property type="component" value="Chromosome"/>
</dbReference>
<evidence type="ECO:0000313" key="2">
    <source>
        <dbReference type="EMBL" id="QFR44210.1"/>
    </source>
</evidence>
<organism evidence="2 3">
    <name type="scientific">Sulfurimonas xiamenensis</name>
    <dbReference type="NCBI Taxonomy" id="2590021"/>
    <lineage>
        <taxon>Bacteria</taxon>
        <taxon>Pseudomonadati</taxon>
        <taxon>Campylobacterota</taxon>
        <taxon>Epsilonproteobacteria</taxon>
        <taxon>Campylobacterales</taxon>
        <taxon>Sulfurimonadaceae</taxon>
        <taxon>Sulfurimonas</taxon>
    </lineage>
</organism>
<dbReference type="InterPro" id="IPR010982">
    <property type="entry name" value="Lambda_DNA-bd_dom_sf"/>
</dbReference>
<protein>
    <submittedName>
        <fullName evidence="2">Helix-turn-helix transcriptional regulator</fullName>
    </submittedName>
</protein>
<gene>
    <name evidence="2" type="ORF">FJR47_03465</name>
</gene>
<dbReference type="GO" id="GO:0003677">
    <property type="term" value="F:DNA binding"/>
    <property type="evidence" value="ECO:0007669"/>
    <property type="project" value="InterPro"/>
</dbReference>
<dbReference type="Gene3D" id="1.10.260.40">
    <property type="entry name" value="lambda repressor-like DNA-binding domains"/>
    <property type="match status" value="1"/>
</dbReference>
<evidence type="ECO:0000259" key="1">
    <source>
        <dbReference type="PROSITE" id="PS50943"/>
    </source>
</evidence>
<dbReference type="Pfam" id="PF01381">
    <property type="entry name" value="HTH_3"/>
    <property type="match status" value="1"/>
</dbReference>
<dbReference type="CDD" id="cd00093">
    <property type="entry name" value="HTH_XRE"/>
    <property type="match status" value="1"/>
</dbReference>
<sequence>MRVRKEKVMTQLDLALSIGLKSVGLISVAEICHNKKHFNIEHLYKIANALNIDICEFFKDISIKK</sequence>
<name>A0AAJ4A6D3_9BACT</name>
<feature type="domain" description="HTH cro/C1-type" evidence="1">
    <location>
        <begin position="4"/>
        <end position="57"/>
    </location>
</feature>
<keyword evidence="3" id="KW-1185">Reference proteome</keyword>
<dbReference type="PROSITE" id="PS50943">
    <property type="entry name" value="HTH_CROC1"/>
    <property type="match status" value="1"/>
</dbReference>
<reference evidence="3" key="1">
    <citation type="submission" date="2019-06" db="EMBL/GenBank/DDBJ databases">
        <title>Sulfurimonas gotlandica sp. nov., a chemoautotrophic and psychrotolerant epsilonproteobacterium isolated from a pelagic redoxcline, and an emended description of the genus Sulfurimonas.</title>
        <authorList>
            <person name="Wang S."/>
            <person name="Jiang L."/>
            <person name="Shao Z."/>
        </authorList>
    </citation>
    <scope>NUCLEOTIDE SEQUENCE [LARGE SCALE GENOMIC DNA]</scope>
    <source>
        <strain evidence="3">1-1N</strain>
    </source>
</reference>
<proteinExistence type="predicted"/>
<accession>A0AAJ4A6D3</accession>
<dbReference type="AlphaFoldDB" id="A0AAJ4A6D3"/>
<dbReference type="InterPro" id="IPR001387">
    <property type="entry name" value="Cro/C1-type_HTH"/>
</dbReference>
<dbReference type="EMBL" id="CP041166">
    <property type="protein sequence ID" value="QFR44210.1"/>
    <property type="molecule type" value="Genomic_DNA"/>
</dbReference>
<dbReference type="SUPFAM" id="SSF47413">
    <property type="entry name" value="lambda repressor-like DNA-binding domains"/>
    <property type="match status" value="1"/>
</dbReference>